<dbReference type="Pfam" id="PF01381">
    <property type="entry name" value="HTH_3"/>
    <property type="match status" value="1"/>
</dbReference>
<gene>
    <name evidence="2" type="ORF">SAMN02745213_01766</name>
</gene>
<sequence>MQKIEYYLFSGEEICYLREKMGLTKDTLANHLNIPVSRLIRLESGKQEISPGQSKVFVSVLKEHFNYNIRIHCSLDTFLKVVLKKGNSKTLSAPCSKP</sequence>
<dbReference type="InterPro" id="IPR001387">
    <property type="entry name" value="Cro/C1-type_HTH"/>
</dbReference>
<evidence type="ECO:0000313" key="2">
    <source>
        <dbReference type="EMBL" id="SKA66180.1"/>
    </source>
</evidence>
<dbReference type="Gene3D" id="1.10.260.40">
    <property type="entry name" value="lambda repressor-like DNA-binding domains"/>
    <property type="match status" value="1"/>
</dbReference>
<protein>
    <submittedName>
        <fullName evidence="2">Helix-turn-helix</fullName>
    </submittedName>
</protein>
<name>A0A1T4VMJ3_9GAMM</name>
<reference evidence="3" key="1">
    <citation type="submission" date="2017-02" db="EMBL/GenBank/DDBJ databases">
        <authorList>
            <person name="Varghese N."/>
            <person name="Submissions S."/>
        </authorList>
    </citation>
    <scope>NUCLEOTIDE SEQUENCE [LARGE SCALE GENOMIC DNA]</scope>
    <source>
        <strain evidence="3">DSM 3072</strain>
    </source>
</reference>
<dbReference type="Proteomes" id="UP000242432">
    <property type="component" value="Unassembled WGS sequence"/>
</dbReference>
<dbReference type="EMBL" id="FUXX01000034">
    <property type="protein sequence ID" value="SKA66180.1"/>
    <property type="molecule type" value="Genomic_DNA"/>
</dbReference>
<dbReference type="InterPro" id="IPR010982">
    <property type="entry name" value="Lambda_DNA-bd_dom_sf"/>
</dbReference>
<organism evidence="2 3">
    <name type="scientific">Succinivibrio dextrinosolvens DSM 3072</name>
    <dbReference type="NCBI Taxonomy" id="1123324"/>
    <lineage>
        <taxon>Bacteria</taxon>
        <taxon>Pseudomonadati</taxon>
        <taxon>Pseudomonadota</taxon>
        <taxon>Gammaproteobacteria</taxon>
        <taxon>Aeromonadales</taxon>
        <taxon>Succinivibrionaceae</taxon>
        <taxon>Succinivibrio</taxon>
    </lineage>
</organism>
<dbReference type="RefSeq" id="WP_159443073.1">
    <property type="nucleotide sequence ID" value="NZ_FUXX01000034.1"/>
</dbReference>
<keyword evidence="3" id="KW-1185">Reference proteome</keyword>
<accession>A0A1T4VMJ3</accession>
<dbReference type="AlphaFoldDB" id="A0A1T4VMJ3"/>
<dbReference type="PROSITE" id="PS50943">
    <property type="entry name" value="HTH_CROC1"/>
    <property type="match status" value="1"/>
</dbReference>
<dbReference type="SUPFAM" id="SSF47413">
    <property type="entry name" value="lambda repressor-like DNA-binding domains"/>
    <property type="match status" value="1"/>
</dbReference>
<feature type="domain" description="HTH cro/C1-type" evidence="1">
    <location>
        <begin position="16"/>
        <end position="68"/>
    </location>
</feature>
<dbReference type="GO" id="GO:0003677">
    <property type="term" value="F:DNA binding"/>
    <property type="evidence" value="ECO:0007669"/>
    <property type="project" value="InterPro"/>
</dbReference>
<dbReference type="CDD" id="cd00093">
    <property type="entry name" value="HTH_XRE"/>
    <property type="match status" value="1"/>
</dbReference>
<evidence type="ECO:0000313" key="3">
    <source>
        <dbReference type="Proteomes" id="UP000242432"/>
    </source>
</evidence>
<evidence type="ECO:0000259" key="1">
    <source>
        <dbReference type="PROSITE" id="PS50943"/>
    </source>
</evidence>
<proteinExistence type="predicted"/>